<keyword evidence="2" id="KW-1185">Reference proteome</keyword>
<dbReference type="EMBL" id="JAIMJA010000016">
    <property type="protein sequence ID" value="MCE2596179.1"/>
    <property type="molecule type" value="Genomic_DNA"/>
</dbReference>
<dbReference type="RefSeq" id="WP_233053829.1">
    <property type="nucleotide sequence ID" value="NZ_JAIMJA010000016.1"/>
</dbReference>
<name>A0ABS8WF48_9GAMM</name>
<dbReference type="Proteomes" id="UP001201273">
    <property type="component" value="Unassembled WGS sequence"/>
</dbReference>
<evidence type="ECO:0000313" key="1">
    <source>
        <dbReference type="EMBL" id="MCE2596179.1"/>
    </source>
</evidence>
<sequence>MKYFKFWVKEPFDIRVGNQVETIQLLVGSNVSKAVAAEEGALRAKVIEQRIAEQQPKPLNEYDAVIKEHVAQIIDDKNIVTVCRYGAKIWNTTQYTILDLDHYRKGWLDIFKPLRKLSLKERIVFKFEENLTRYPQLGGDFRIYETAKGIRVICRTYLDPAERAHTNLLHKLHVDWLYVQLSNKQKCYRARLTPKPYRMRIKTIKLKTPLDCETQVYEDWAKDYEYAAQQFSVVRLVKAIGRDFSREPAIEYHDQMANLTRGCKLA</sequence>
<gene>
    <name evidence="1" type="ORF">K6Y31_15300</name>
</gene>
<accession>A0ABS8WF48</accession>
<comment type="caution">
    <text evidence="1">The sequence shown here is derived from an EMBL/GenBank/DDBJ whole genome shotgun (WGS) entry which is preliminary data.</text>
</comment>
<protein>
    <submittedName>
        <fullName evidence="1">Uncharacterized protein</fullName>
    </submittedName>
</protein>
<proteinExistence type="predicted"/>
<evidence type="ECO:0000313" key="2">
    <source>
        <dbReference type="Proteomes" id="UP001201273"/>
    </source>
</evidence>
<organism evidence="1 2">
    <name type="scientific">Motilimonas cestriensis</name>
    <dbReference type="NCBI Taxonomy" id="2742685"/>
    <lineage>
        <taxon>Bacteria</taxon>
        <taxon>Pseudomonadati</taxon>
        <taxon>Pseudomonadota</taxon>
        <taxon>Gammaproteobacteria</taxon>
        <taxon>Alteromonadales</taxon>
        <taxon>Alteromonadales genera incertae sedis</taxon>
        <taxon>Motilimonas</taxon>
    </lineage>
</organism>
<reference evidence="1 2" key="1">
    <citation type="journal article" date="2022" name="Environ. Microbiol. Rep.">
        <title>Eco-phylogenetic analyses reveal divergent evolution of vitamin B12 metabolism in the marine bacterial family 'Psychromonadaceae'.</title>
        <authorList>
            <person name="Jin X."/>
            <person name="Yang Y."/>
            <person name="Cao H."/>
            <person name="Gao B."/>
            <person name="Zhao Z."/>
        </authorList>
    </citation>
    <scope>NUCLEOTIDE SEQUENCE [LARGE SCALE GENOMIC DNA]</scope>
    <source>
        <strain evidence="1 2">MKS20</strain>
    </source>
</reference>